<evidence type="ECO:0000313" key="3">
    <source>
        <dbReference type="EMBL" id="KMQ70428.1"/>
    </source>
</evidence>
<reference evidence="3 4" key="1">
    <citation type="journal article" date="2004" name="Int. J. Syst. Evol. Microbiol.">
        <title>Kaistella koreensis gen. nov., sp. nov., a novel member of the Chryseobacterium-Bergeyella-Riemerella branch.</title>
        <authorList>
            <person name="Kim M.K."/>
            <person name="Im W.T."/>
            <person name="Shin Y.K."/>
            <person name="Lim J.H."/>
            <person name="Kim S.H."/>
            <person name="Lee B.C."/>
            <person name="Park M.Y."/>
            <person name="Lee K.Y."/>
            <person name="Lee S.T."/>
        </authorList>
    </citation>
    <scope>NUCLEOTIDE SEQUENCE [LARGE SCALE GENOMIC DNA]</scope>
    <source>
        <strain evidence="3 4">CCUG 49689</strain>
    </source>
</reference>
<protein>
    <recommendedName>
        <fullName evidence="5">Glycosyl transferase family 1 domain-containing protein</fullName>
    </recommendedName>
</protein>
<feature type="domain" description="Glycosyl transferase family 1" evidence="1">
    <location>
        <begin position="216"/>
        <end position="370"/>
    </location>
</feature>
<dbReference type="Proteomes" id="UP000035900">
    <property type="component" value="Unassembled WGS sequence"/>
</dbReference>
<keyword evidence="4" id="KW-1185">Reference proteome</keyword>
<feature type="domain" description="Glycosyltransferase subfamily 4-like N-terminal" evidence="2">
    <location>
        <begin position="41"/>
        <end position="207"/>
    </location>
</feature>
<comment type="caution">
    <text evidence="3">The sequence shown here is derived from an EMBL/GenBank/DDBJ whole genome shotgun (WGS) entry which is preliminary data.</text>
</comment>
<dbReference type="InterPro" id="IPR028098">
    <property type="entry name" value="Glyco_trans_4-like_N"/>
</dbReference>
<dbReference type="SUPFAM" id="SSF53756">
    <property type="entry name" value="UDP-Glycosyltransferase/glycogen phosphorylase"/>
    <property type="match status" value="1"/>
</dbReference>
<name>A0A0J7IVU9_9FLAO</name>
<dbReference type="AlphaFoldDB" id="A0A0J7IVU9"/>
<dbReference type="GO" id="GO:0016757">
    <property type="term" value="F:glycosyltransferase activity"/>
    <property type="evidence" value="ECO:0007669"/>
    <property type="project" value="InterPro"/>
</dbReference>
<dbReference type="Gene3D" id="3.40.50.2000">
    <property type="entry name" value="Glycogen Phosphorylase B"/>
    <property type="match status" value="2"/>
</dbReference>
<evidence type="ECO:0000313" key="4">
    <source>
        <dbReference type="Proteomes" id="UP000035900"/>
    </source>
</evidence>
<dbReference type="PANTHER" id="PTHR12526:SF630">
    <property type="entry name" value="GLYCOSYLTRANSFERASE"/>
    <property type="match status" value="1"/>
</dbReference>
<organism evidence="3 4">
    <name type="scientific">Chryseobacterium koreense CCUG 49689</name>
    <dbReference type="NCBI Taxonomy" id="1304281"/>
    <lineage>
        <taxon>Bacteria</taxon>
        <taxon>Pseudomonadati</taxon>
        <taxon>Bacteroidota</taxon>
        <taxon>Flavobacteriia</taxon>
        <taxon>Flavobacteriales</taxon>
        <taxon>Weeksellaceae</taxon>
        <taxon>Chryseobacterium group</taxon>
        <taxon>Chryseobacterium</taxon>
    </lineage>
</organism>
<dbReference type="STRING" id="1304281.ACM44_12380"/>
<dbReference type="PANTHER" id="PTHR12526">
    <property type="entry name" value="GLYCOSYLTRANSFERASE"/>
    <property type="match status" value="1"/>
</dbReference>
<evidence type="ECO:0008006" key="5">
    <source>
        <dbReference type="Google" id="ProtNLM"/>
    </source>
</evidence>
<evidence type="ECO:0000259" key="2">
    <source>
        <dbReference type="Pfam" id="PF13439"/>
    </source>
</evidence>
<evidence type="ECO:0000259" key="1">
    <source>
        <dbReference type="Pfam" id="PF00534"/>
    </source>
</evidence>
<dbReference type="EMBL" id="LFNG01000019">
    <property type="protein sequence ID" value="KMQ70428.1"/>
    <property type="molecule type" value="Genomic_DNA"/>
</dbReference>
<gene>
    <name evidence="3" type="ORF">ACM44_12380</name>
</gene>
<proteinExistence type="predicted"/>
<dbReference type="PATRIC" id="fig|1304281.5.peg.2670"/>
<dbReference type="Pfam" id="PF13439">
    <property type="entry name" value="Glyco_transf_4"/>
    <property type="match status" value="1"/>
</dbReference>
<sequence>MVKRNFPPFRSGQRKFPLFLSIINLESVKILYLTDQTYLHGGIEKVLSQKASYFSDVDGDEVTIVTYNQQGHKPVYPFSKKIKQIDLGINYVEGISYFHPTNLKKIPKHRYTLKKVLKEIQPEVVISCSFGPDFYFIPFFQKQIPKIKEFHSTRHFINYNSAKERILKYLSDYAEKHYDKIVLLNEDETNYYKSDNLIIIPNPTETDDRTCSLSAKKIIAAGRISFQKNFEDLVQVFDLLKSDFPDWEVHIYGDDYLGRRAEIQSQINELGLERNIFFKGVTEDLKETFLDYSIYAMTSNHETFPMVLLEALAVGLPIVSYDCPTGPNRIVIDKSDGFIVPYKNSAIFAEQLKQLMTDESRRKEMGAQAKINARRFEISKVMTQWKDLFRNLLSFQPQT</sequence>
<dbReference type="InterPro" id="IPR001296">
    <property type="entry name" value="Glyco_trans_1"/>
</dbReference>
<dbReference type="Pfam" id="PF00534">
    <property type="entry name" value="Glycos_transf_1"/>
    <property type="match status" value="1"/>
</dbReference>
<dbReference type="CDD" id="cd03820">
    <property type="entry name" value="GT4_AmsD-like"/>
    <property type="match status" value="1"/>
</dbReference>
<accession>A0A0J7IVU9</accession>